<name>A0A437MBD0_9SPHN</name>
<organism evidence="1 2">
    <name type="scientific">Sphingomonas crocodyli</name>
    <dbReference type="NCBI Taxonomy" id="1979270"/>
    <lineage>
        <taxon>Bacteria</taxon>
        <taxon>Pseudomonadati</taxon>
        <taxon>Pseudomonadota</taxon>
        <taxon>Alphaproteobacteria</taxon>
        <taxon>Sphingomonadales</taxon>
        <taxon>Sphingomonadaceae</taxon>
        <taxon>Sphingomonas</taxon>
    </lineage>
</organism>
<dbReference type="Proteomes" id="UP000282971">
    <property type="component" value="Unassembled WGS sequence"/>
</dbReference>
<evidence type="ECO:0000313" key="2">
    <source>
        <dbReference type="Proteomes" id="UP000282971"/>
    </source>
</evidence>
<dbReference type="SUPFAM" id="SSF53335">
    <property type="entry name" value="S-adenosyl-L-methionine-dependent methyltransferases"/>
    <property type="match status" value="1"/>
</dbReference>
<proteinExistence type="predicted"/>
<keyword evidence="2" id="KW-1185">Reference proteome</keyword>
<dbReference type="InterPro" id="IPR029063">
    <property type="entry name" value="SAM-dependent_MTases_sf"/>
</dbReference>
<dbReference type="EMBL" id="SACN01000001">
    <property type="protein sequence ID" value="RVT94942.1"/>
    <property type="molecule type" value="Genomic_DNA"/>
</dbReference>
<dbReference type="AlphaFoldDB" id="A0A437MBD0"/>
<sequence>MRPIFGRLLIFWEEASSARMKWLYRWLFKRSIDLERRLTSAIEVRLIEKSFALERDFLRAVERRAGAASQEARAYADHSIGALSNSMRAALGIVGQSARRLDKMDCRLAELQRAIDRCMVSGPDRPSKIINPNKVALARVDGMRVHIGNGDMPSSNYVRVGSVPRPDVDVVAQMANLPFEEGELAEINVSQTIEYFSYSVLNDIVLPHWIALLKPGGVLVLTAPDGLALLNAFNSGEITLDDYREFVIGDAESDFGPNRNILIPADLTSALKQSGMVEVAENYTGKRNGNSFEFRISARKG</sequence>
<reference evidence="1 2" key="1">
    <citation type="submission" date="2019-01" db="EMBL/GenBank/DDBJ databases">
        <authorList>
            <person name="Chen W.-M."/>
        </authorList>
    </citation>
    <scope>NUCLEOTIDE SEQUENCE [LARGE SCALE GENOMIC DNA]</scope>
    <source>
        <strain evidence="1 2">CCP-7</strain>
    </source>
</reference>
<comment type="caution">
    <text evidence="1">The sequence shown here is derived from an EMBL/GenBank/DDBJ whole genome shotgun (WGS) entry which is preliminary data.</text>
</comment>
<evidence type="ECO:0008006" key="3">
    <source>
        <dbReference type="Google" id="ProtNLM"/>
    </source>
</evidence>
<dbReference type="OrthoDB" id="9777830at2"/>
<dbReference type="RefSeq" id="WP_127744518.1">
    <property type="nucleotide sequence ID" value="NZ_SACN01000001.1"/>
</dbReference>
<dbReference type="Gene3D" id="3.40.50.150">
    <property type="entry name" value="Vaccinia Virus protein VP39"/>
    <property type="match status" value="1"/>
</dbReference>
<accession>A0A437MBD0</accession>
<protein>
    <recommendedName>
        <fullName evidence="3">Methyltransferase domain-containing protein</fullName>
    </recommendedName>
</protein>
<evidence type="ECO:0000313" key="1">
    <source>
        <dbReference type="EMBL" id="RVT94942.1"/>
    </source>
</evidence>
<gene>
    <name evidence="1" type="ORF">EOD43_14395</name>
</gene>